<accession>A0A9D4FXQ2</accession>
<dbReference type="AlphaFoldDB" id="A0A9D4FXQ2"/>
<keyword evidence="2" id="KW-1185">Reference proteome</keyword>
<reference evidence="1" key="2">
    <citation type="submission" date="2020-11" db="EMBL/GenBank/DDBJ databases">
        <authorList>
            <person name="McCartney M.A."/>
            <person name="Auch B."/>
            <person name="Kono T."/>
            <person name="Mallez S."/>
            <person name="Becker A."/>
            <person name="Gohl D.M."/>
            <person name="Silverstein K.A.T."/>
            <person name="Koren S."/>
            <person name="Bechman K.B."/>
            <person name="Herman A."/>
            <person name="Abrahante J.E."/>
            <person name="Garbe J."/>
        </authorList>
    </citation>
    <scope>NUCLEOTIDE SEQUENCE</scope>
    <source>
        <strain evidence="1">Duluth1</strain>
        <tissue evidence="1">Whole animal</tissue>
    </source>
</reference>
<protein>
    <submittedName>
        <fullName evidence="1">Uncharacterized protein</fullName>
    </submittedName>
</protein>
<sequence>MPLCTCSKFGLNVSVKKDESQHPAPRSNNARIGNNNIDTLKEIRNALQCALTSDPRGK</sequence>
<comment type="caution">
    <text evidence="1">The sequence shown here is derived from an EMBL/GenBank/DDBJ whole genome shotgun (WGS) entry which is preliminary data.</text>
</comment>
<dbReference type="Proteomes" id="UP000828390">
    <property type="component" value="Unassembled WGS sequence"/>
</dbReference>
<reference evidence="1" key="1">
    <citation type="journal article" date="2019" name="bioRxiv">
        <title>The Genome of the Zebra Mussel, Dreissena polymorpha: A Resource for Invasive Species Research.</title>
        <authorList>
            <person name="McCartney M.A."/>
            <person name="Auch B."/>
            <person name="Kono T."/>
            <person name="Mallez S."/>
            <person name="Zhang Y."/>
            <person name="Obille A."/>
            <person name="Becker A."/>
            <person name="Abrahante J.E."/>
            <person name="Garbe J."/>
            <person name="Badalamenti J.P."/>
            <person name="Herman A."/>
            <person name="Mangelson H."/>
            <person name="Liachko I."/>
            <person name="Sullivan S."/>
            <person name="Sone E.D."/>
            <person name="Koren S."/>
            <person name="Silverstein K.A.T."/>
            <person name="Beckman K.B."/>
            <person name="Gohl D.M."/>
        </authorList>
    </citation>
    <scope>NUCLEOTIDE SEQUENCE</scope>
    <source>
        <strain evidence="1">Duluth1</strain>
        <tissue evidence="1">Whole animal</tissue>
    </source>
</reference>
<gene>
    <name evidence="1" type="ORF">DPMN_135265</name>
</gene>
<dbReference type="EMBL" id="JAIWYP010000006">
    <property type="protein sequence ID" value="KAH3806935.1"/>
    <property type="molecule type" value="Genomic_DNA"/>
</dbReference>
<proteinExistence type="predicted"/>
<evidence type="ECO:0000313" key="2">
    <source>
        <dbReference type="Proteomes" id="UP000828390"/>
    </source>
</evidence>
<name>A0A9D4FXQ2_DREPO</name>
<organism evidence="1 2">
    <name type="scientific">Dreissena polymorpha</name>
    <name type="common">Zebra mussel</name>
    <name type="synonym">Mytilus polymorpha</name>
    <dbReference type="NCBI Taxonomy" id="45954"/>
    <lineage>
        <taxon>Eukaryota</taxon>
        <taxon>Metazoa</taxon>
        <taxon>Spiralia</taxon>
        <taxon>Lophotrochozoa</taxon>
        <taxon>Mollusca</taxon>
        <taxon>Bivalvia</taxon>
        <taxon>Autobranchia</taxon>
        <taxon>Heteroconchia</taxon>
        <taxon>Euheterodonta</taxon>
        <taxon>Imparidentia</taxon>
        <taxon>Neoheterodontei</taxon>
        <taxon>Myida</taxon>
        <taxon>Dreissenoidea</taxon>
        <taxon>Dreissenidae</taxon>
        <taxon>Dreissena</taxon>
    </lineage>
</organism>
<evidence type="ECO:0000313" key="1">
    <source>
        <dbReference type="EMBL" id="KAH3806935.1"/>
    </source>
</evidence>